<feature type="domain" description="Methionyl/Valyl/Leucyl/Isoleucyl-tRNA synthetase anticodon-binding" evidence="12">
    <location>
        <begin position="414"/>
        <end position="514"/>
    </location>
</feature>
<dbReference type="InterPro" id="IPR002300">
    <property type="entry name" value="aa-tRNA-synth_Ia"/>
</dbReference>
<feature type="domain" description="Aminoacyl-tRNA synthetase class Ia" evidence="11">
    <location>
        <begin position="126"/>
        <end position="246"/>
    </location>
</feature>
<dbReference type="Pfam" id="PF13603">
    <property type="entry name" value="tRNA-synt_1_2"/>
    <property type="match status" value="1"/>
</dbReference>
<evidence type="ECO:0000256" key="4">
    <source>
        <dbReference type="ARBA" id="ARBA00022598"/>
    </source>
</evidence>
<comment type="catalytic activity">
    <reaction evidence="10">
        <text>tRNA(Leu) + L-leucine + ATP = L-leucyl-tRNA(Leu) + AMP + diphosphate</text>
        <dbReference type="Rhea" id="RHEA:11688"/>
        <dbReference type="Rhea" id="RHEA-COMP:9613"/>
        <dbReference type="Rhea" id="RHEA-COMP:9622"/>
        <dbReference type="ChEBI" id="CHEBI:30616"/>
        <dbReference type="ChEBI" id="CHEBI:33019"/>
        <dbReference type="ChEBI" id="CHEBI:57427"/>
        <dbReference type="ChEBI" id="CHEBI:78442"/>
        <dbReference type="ChEBI" id="CHEBI:78494"/>
        <dbReference type="ChEBI" id="CHEBI:456215"/>
        <dbReference type="EC" id="6.1.1.4"/>
    </reaction>
</comment>
<proteinExistence type="inferred from homology"/>
<evidence type="ECO:0000256" key="6">
    <source>
        <dbReference type="ARBA" id="ARBA00022840"/>
    </source>
</evidence>
<dbReference type="PRINTS" id="PR00985">
    <property type="entry name" value="TRNASYNTHLEU"/>
</dbReference>
<evidence type="ECO:0000259" key="12">
    <source>
        <dbReference type="Pfam" id="PF08264"/>
    </source>
</evidence>
<dbReference type="GO" id="GO:0032543">
    <property type="term" value="P:mitochondrial translation"/>
    <property type="evidence" value="ECO:0007669"/>
    <property type="project" value="TreeGrafter"/>
</dbReference>
<evidence type="ECO:0000259" key="13">
    <source>
        <dbReference type="Pfam" id="PF13603"/>
    </source>
</evidence>
<dbReference type="PANTHER" id="PTHR43740">
    <property type="entry name" value="LEUCYL-TRNA SYNTHETASE"/>
    <property type="match status" value="1"/>
</dbReference>
<dbReference type="Proteomes" id="UP000095009">
    <property type="component" value="Unassembled WGS sequence"/>
</dbReference>
<gene>
    <name evidence="14" type="ORF">NADFUDRAFT_84018</name>
</gene>
<accession>A0A1E3PFH9</accession>
<keyword evidence="8" id="KW-0030">Aminoacyl-tRNA synthetase</keyword>
<dbReference type="SUPFAM" id="SSF50677">
    <property type="entry name" value="ValRS/IleRS/LeuRS editing domain"/>
    <property type="match status" value="1"/>
</dbReference>
<dbReference type="InterPro" id="IPR009008">
    <property type="entry name" value="Val/Leu/Ile-tRNA-synth_edit"/>
</dbReference>
<feature type="domain" description="Leucyl-tRNA synthetase editing" evidence="13">
    <location>
        <begin position="4"/>
        <end position="112"/>
    </location>
</feature>
<reference evidence="14 15" key="1">
    <citation type="journal article" date="2016" name="Proc. Natl. Acad. Sci. U.S.A.">
        <title>Comparative genomics of biotechnologically important yeasts.</title>
        <authorList>
            <person name="Riley R."/>
            <person name="Haridas S."/>
            <person name="Wolfe K.H."/>
            <person name="Lopes M.R."/>
            <person name="Hittinger C.T."/>
            <person name="Goeker M."/>
            <person name="Salamov A.A."/>
            <person name="Wisecaver J.H."/>
            <person name="Long T.M."/>
            <person name="Calvey C.H."/>
            <person name="Aerts A.L."/>
            <person name="Barry K.W."/>
            <person name="Choi C."/>
            <person name="Clum A."/>
            <person name="Coughlan A.Y."/>
            <person name="Deshpande S."/>
            <person name="Douglass A.P."/>
            <person name="Hanson S.J."/>
            <person name="Klenk H.-P."/>
            <person name="LaButti K.M."/>
            <person name="Lapidus A."/>
            <person name="Lindquist E.A."/>
            <person name="Lipzen A.M."/>
            <person name="Meier-Kolthoff J.P."/>
            <person name="Ohm R.A."/>
            <person name="Otillar R.P."/>
            <person name="Pangilinan J.L."/>
            <person name="Peng Y."/>
            <person name="Rokas A."/>
            <person name="Rosa C.A."/>
            <person name="Scheuner C."/>
            <person name="Sibirny A.A."/>
            <person name="Slot J.C."/>
            <person name="Stielow J.B."/>
            <person name="Sun H."/>
            <person name="Kurtzman C.P."/>
            <person name="Blackwell M."/>
            <person name="Grigoriev I.V."/>
            <person name="Jeffries T.W."/>
        </authorList>
    </citation>
    <scope>NUCLEOTIDE SEQUENCE [LARGE SCALE GENOMIC DNA]</scope>
    <source>
        <strain evidence="14 15">DSM 6958</strain>
    </source>
</reference>
<evidence type="ECO:0000256" key="8">
    <source>
        <dbReference type="ARBA" id="ARBA00023146"/>
    </source>
</evidence>
<dbReference type="EMBL" id="KV454413">
    <property type="protein sequence ID" value="ODQ63954.1"/>
    <property type="molecule type" value="Genomic_DNA"/>
</dbReference>
<dbReference type="SUPFAM" id="SSF47323">
    <property type="entry name" value="Anticodon-binding domain of a subclass of class I aminoacyl-tRNA synthetases"/>
    <property type="match status" value="1"/>
</dbReference>
<evidence type="ECO:0000256" key="3">
    <source>
        <dbReference type="ARBA" id="ARBA00013164"/>
    </source>
</evidence>
<dbReference type="GO" id="GO:0004823">
    <property type="term" value="F:leucine-tRNA ligase activity"/>
    <property type="evidence" value="ECO:0007669"/>
    <property type="project" value="UniProtKB-EC"/>
</dbReference>
<name>A0A1E3PFH9_9ASCO</name>
<keyword evidence="15" id="KW-1185">Reference proteome</keyword>
<dbReference type="GO" id="GO:0005524">
    <property type="term" value="F:ATP binding"/>
    <property type="evidence" value="ECO:0007669"/>
    <property type="project" value="UniProtKB-KW"/>
</dbReference>
<dbReference type="FunFam" id="3.40.50.620:FF:000100">
    <property type="entry name" value="probable leucine--tRNA ligase, mitochondrial"/>
    <property type="match status" value="1"/>
</dbReference>
<evidence type="ECO:0000313" key="14">
    <source>
        <dbReference type="EMBL" id="ODQ63954.1"/>
    </source>
</evidence>
<dbReference type="AlphaFoldDB" id="A0A1E3PFH9"/>
<dbReference type="Pfam" id="PF00133">
    <property type="entry name" value="tRNA-synt_1"/>
    <property type="match status" value="1"/>
</dbReference>
<keyword evidence="4" id="KW-0436">Ligase</keyword>
<sequence>MTQDSKIGYKMKDFVLSNPLNPTRFDIPVFVAPYVISDYGSGCVMGCPGHDERDHEFWSLNAPKEEIKVVVSPKVSIEGALFTGKDGFLNDSCGRFSGLSSAEGGKKIVDELLANGYGKHAVEWRIRDWLISRQRFWGAPIPMVHCKSCGIVPVPDADLPVLLPKTNNLSSSGNPLALDKEFVHTKCPSCGGGAHRDTDTMDTFMDSSWYFFRYTDPKNQKEIFSYDAASALMPVDIYIGGVEHAILHLLYARFISKFLASQGLWSGGDLSGEPIRRLITQGMVHGKTYNDADTGRFLKPEERDINDPSNPKSILTGKPAVITYEKMSKSKYNGSDPGECISKHGADATRAHIIFQAPVSDVLSWDESKIVGIERWLAKVIALGDSLCAEIITSKGEILTPINKKHLTTEELDLWNSIQSQITLITNSMEDVYSMNTSISNYMILTNTIITAQKSRNISGNIVLESYERLIKLMAPVTPSTAEECWEKILKSSGKEWTSVFTQSWPRAEKMRESADVKFNVFVNGKMKFVFSGTKELYEDQSKVFDLICATEEGRKFILGRAIKKVIVPPGRAVISFVLG</sequence>
<dbReference type="GO" id="GO:0006429">
    <property type="term" value="P:leucyl-tRNA aminoacylation"/>
    <property type="evidence" value="ECO:0007669"/>
    <property type="project" value="InterPro"/>
</dbReference>
<dbReference type="InterPro" id="IPR002302">
    <property type="entry name" value="Leu-tRNA-ligase"/>
</dbReference>
<dbReference type="PANTHER" id="PTHR43740:SF2">
    <property type="entry name" value="LEUCINE--TRNA LIGASE, MITOCHONDRIAL"/>
    <property type="match status" value="1"/>
</dbReference>
<keyword evidence="7" id="KW-0648">Protein biosynthesis</keyword>
<evidence type="ECO:0000259" key="11">
    <source>
        <dbReference type="Pfam" id="PF00133"/>
    </source>
</evidence>
<dbReference type="InterPro" id="IPR025709">
    <property type="entry name" value="Leu_tRNA-synth_edit"/>
</dbReference>
<comment type="subcellular location">
    <subcellularLocation>
        <location evidence="1">Mitochondrion</location>
    </subcellularLocation>
</comment>
<dbReference type="InterPro" id="IPR009080">
    <property type="entry name" value="tRNAsynth_Ia_anticodon-bd"/>
</dbReference>
<dbReference type="GO" id="GO:0005739">
    <property type="term" value="C:mitochondrion"/>
    <property type="evidence" value="ECO:0007669"/>
    <property type="project" value="UniProtKB-SubCell"/>
</dbReference>
<dbReference type="Gene3D" id="3.40.50.620">
    <property type="entry name" value="HUPs"/>
    <property type="match status" value="1"/>
</dbReference>
<dbReference type="EC" id="6.1.1.4" evidence="3"/>
<evidence type="ECO:0000256" key="5">
    <source>
        <dbReference type="ARBA" id="ARBA00022741"/>
    </source>
</evidence>
<evidence type="ECO:0000256" key="2">
    <source>
        <dbReference type="ARBA" id="ARBA00005594"/>
    </source>
</evidence>
<dbReference type="SUPFAM" id="SSF52374">
    <property type="entry name" value="Nucleotidylyl transferase"/>
    <property type="match status" value="1"/>
</dbReference>
<keyword evidence="6" id="KW-0067">ATP-binding</keyword>
<protein>
    <recommendedName>
        <fullName evidence="3">leucine--tRNA ligase</fullName>
        <ecNumber evidence="3">6.1.1.4</ecNumber>
    </recommendedName>
    <alternativeName>
        <fullName evidence="9">Leucyl-tRNA synthetase</fullName>
    </alternativeName>
</protein>
<dbReference type="InterPro" id="IPR013155">
    <property type="entry name" value="M/V/L/I-tRNA-synth_anticd-bd"/>
</dbReference>
<evidence type="ECO:0000256" key="9">
    <source>
        <dbReference type="ARBA" id="ARBA00030520"/>
    </source>
</evidence>
<evidence type="ECO:0000256" key="7">
    <source>
        <dbReference type="ARBA" id="ARBA00022917"/>
    </source>
</evidence>
<dbReference type="STRING" id="857566.A0A1E3PFH9"/>
<dbReference type="Pfam" id="PF08264">
    <property type="entry name" value="Anticodon_1"/>
    <property type="match status" value="1"/>
</dbReference>
<dbReference type="InterPro" id="IPR014729">
    <property type="entry name" value="Rossmann-like_a/b/a_fold"/>
</dbReference>
<evidence type="ECO:0000256" key="1">
    <source>
        <dbReference type="ARBA" id="ARBA00004173"/>
    </source>
</evidence>
<dbReference type="OrthoDB" id="15954at2759"/>
<keyword evidence="5" id="KW-0547">Nucleotide-binding</keyword>
<comment type="similarity">
    <text evidence="2">Belongs to the class-I aminoacyl-tRNA synthetase family.</text>
</comment>
<dbReference type="Gene3D" id="1.10.730.10">
    <property type="entry name" value="Isoleucyl-tRNA Synthetase, Domain 1"/>
    <property type="match status" value="1"/>
</dbReference>
<evidence type="ECO:0000256" key="10">
    <source>
        <dbReference type="ARBA" id="ARBA00047469"/>
    </source>
</evidence>
<dbReference type="GO" id="GO:0002161">
    <property type="term" value="F:aminoacyl-tRNA deacylase activity"/>
    <property type="evidence" value="ECO:0007669"/>
    <property type="project" value="InterPro"/>
</dbReference>
<organism evidence="14 15">
    <name type="scientific">Nadsonia fulvescens var. elongata DSM 6958</name>
    <dbReference type="NCBI Taxonomy" id="857566"/>
    <lineage>
        <taxon>Eukaryota</taxon>
        <taxon>Fungi</taxon>
        <taxon>Dikarya</taxon>
        <taxon>Ascomycota</taxon>
        <taxon>Saccharomycotina</taxon>
        <taxon>Dipodascomycetes</taxon>
        <taxon>Dipodascales</taxon>
        <taxon>Dipodascales incertae sedis</taxon>
        <taxon>Nadsonia</taxon>
    </lineage>
</organism>
<dbReference type="FunFam" id="1.10.730.10:FF:000002">
    <property type="entry name" value="Leucine--tRNA ligase"/>
    <property type="match status" value="1"/>
</dbReference>
<evidence type="ECO:0000313" key="15">
    <source>
        <dbReference type="Proteomes" id="UP000095009"/>
    </source>
</evidence>